<protein>
    <submittedName>
        <fullName evidence="2">Uncharacterized protein</fullName>
    </submittedName>
</protein>
<feature type="compositionally biased region" description="Low complexity" evidence="1">
    <location>
        <begin position="147"/>
        <end position="164"/>
    </location>
</feature>
<evidence type="ECO:0000256" key="1">
    <source>
        <dbReference type="SAM" id="MobiDB-lite"/>
    </source>
</evidence>
<evidence type="ECO:0000313" key="2">
    <source>
        <dbReference type="EMBL" id="OSX81549.1"/>
    </source>
</evidence>
<proteinExistence type="predicted"/>
<keyword evidence="3" id="KW-1185">Reference proteome</keyword>
<sequence length="207" mass="21289">MAPSIADSCEQLSSQLARCAGSRTSTYAAGTPMAVRRRQRFGVQTRSKKSTYDGSGYPPLRSITASEAAPPPPPPTGTSHPIRFPSTPPPIPQALTPTASTRTASPAQRVSSVSAAHTRRSSPARHCTMASDSQGFSPGSVDKTATASRAPSASPYASSSASSRSAVHAAADVGGGWGEEVTARNRANADRGLVVVGEGRCWLGVIV</sequence>
<reference evidence="2 3" key="1">
    <citation type="submission" date="2017-03" db="EMBL/GenBank/DDBJ databases">
        <title>WGS assembly of Porphyra umbilicalis.</title>
        <authorList>
            <person name="Brawley S.H."/>
            <person name="Blouin N.A."/>
            <person name="Ficko-Blean E."/>
            <person name="Wheeler G.L."/>
            <person name="Lohr M."/>
            <person name="Goodson H.V."/>
            <person name="Jenkins J.W."/>
            <person name="Blaby-Haas C.E."/>
            <person name="Helliwell K.E."/>
            <person name="Chan C."/>
            <person name="Marriage T."/>
            <person name="Bhattacharya D."/>
            <person name="Klein A.S."/>
            <person name="Badis Y."/>
            <person name="Brodie J."/>
            <person name="Cao Y."/>
            <person name="Collen J."/>
            <person name="Dittami S.M."/>
            <person name="Gachon C.M."/>
            <person name="Green B.R."/>
            <person name="Karpowicz S."/>
            <person name="Kim J.W."/>
            <person name="Kudahl U."/>
            <person name="Lin S."/>
            <person name="Michel G."/>
            <person name="Mittag M."/>
            <person name="Olson B.J."/>
            <person name="Pangilinan J."/>
            <person name="Peng Y."/>
            <person name="Qiu H."/>
            <person name="Shu S."/>
            <person name="Singer J.T."/>
            <person name="Smith A.G."/>
            <person name="Sprecher B.N."/>
            <person name="Wagner V."/>
            <person name="Wang W."/>
            <person name="Wang Z.-Y."/>
            <person name="Yan J."/>
            <person name="Yarish C."/>
            <person name="Zoeuner-Riek S."/>
            <person name="Zhuang Y."/>
            <person name="Zou Y."/>
            <person name="Lindquist E.A."/>
            <person name="Grimwood J."/>
            <person name="Barry K."/>
            <person name="Rokhsar D.S."/>
            <person name="Schmutz J."/>
            <person name="Stiller J.W."/>
            <person name="Grossman A.R."/>
            <person name="Prochnik S.E."/>
        </authorList>
    </citation>
    <scope>NUCLEOTIDE SEQUENCE [LARGE SCALE GENOMIC DNA]</scope>
    <source>
        <strain evidence="2">4086291</strain>
    </source>
</reference>
<name>A0A1X6PL02_PORUM</name>
<feature type="compositionally biased region" description="Polar residues" evidence="1">
    <location>
        <begin position="18"/>
        <end position="28"/>
    </location>
</feature>
<dbReference type="EMBL" id="KV918761">
    <property type="protein sequence ID" value="OSX81549.1"/>
    <property type="molecule type" value="Genomic_DNA"/>
</dbReference>
<dbReference type="Proteomes" id="UP000218209">
    <property type="component" value="Unassembled WGS sequence"/>
</dbReference>
<organism evidence="2 3">
    <name type="scientific">Porphyra umbilicalis</name>
    <name type="common">Purple laver</name>
    <name type="synonym">Red alga</name>
    <dbReference type="NCBI Taxonomy" id="2786"/>
    <lineage>
        <taxon>Eukaryota</taxon>
        <taxon>Rhodophyta</taxon>
        <taxon>Bangiophyceae</taxon>
        <taxon>Bangiales</taxon>
        <taxon>Bangiaceae</taxon>
        <taxon>Porphyra</taxon>
    </lineage>
</organism>
<feature type="compositionally biased region" description="Low complexity" evidence="1">
    <location>
        <begin position="94"/>
        <end position="107"/>
    </location>
</feature>
<feature type="region of interest" description="Disordered" evidence="1">
    <location>
        <begin position="18"/>
        <end position="164"/>
    </location>
</feature>
<dbReference type="AlphaFoldDB" id="A0A1X6PL02"/>
<gene>
    <name evidence="2" type="ORF">BU14_0014s0098</name>
</gene>
<evidence type="ECO:0000313" key="3">
    <source>
        <dbReference type="Proteomes" id="UP000218209"/>
    </source>
</evidence>
<accession>A0A1X6PL02</accession>